<evidence type="ECO:0000256" key="1">
    <source>
        <dbReference type="ARBA" id="ARBA00004651"/>
    </source>
</evidence>
<reference evidence="8 9" key="1">
    <citation type="submission" date="2020-02" db="EMBL/GenBank/DDBJ databases">
        <title>Rhodobacter algicola sp. nov., isolated from microalga culture.</title>
        <authorList>
            <person name="Park C.-Y."/>
        </authorList>
    </citation>
    <scope>NUCLEOTIDE SEQUENCE [LARGE SCALE GENOMIC DNA]</scope>
    <source>
        <strain evidence="8 9">ETT8</strain>
    </source>
</reference>
<evidence type="ECO:0000313" key="8">
    <source>
        <dbReference type="EMBL" id="NEX47293.1"/>
    </source>
</evidence>
<keyword evidence="5 6" id="KW-0472">Membrane</keyword>
<comment type="caution">
    <text evidence="8">The sequence shown here is derived from an EMBL/GenBank/DDBJ whole genome shotgun (WGS) entry which is preliminary data.</text>
</comment>
<feature type="transmembrane region" description="Helical" evidence="6">
    <location>
        <begin position="283"/>
        <end position="304"/>
    </location>
</feature>
<dbReference type="Pfam" id="PF02690">
    <property type="entry name" value="Na_Pi_cotrans"/>
    <property type="match status" value="2"/>
</dbReference>
<dbReference type="InterPro" id="IPR003841">
    <property type="entry name" value="Na/Pi_transpt"/>
</dbReference>
<feature type="transmembrane region" description="Helical" evidence="6">
    <location>
        <begin position="50"/>
        <end position="74"/>
    </location>
</feature>
<protein>
    <submittedName>
        <fullName evidence="8">Na/Pi cotransporter family protein</fullName>
    </submittedName>
</protein>
<feature type="transmembrane region" description="Helical" evidence="6">
    <location>
        <begin position="243"/>
        <end position="263"/>
    </location>
</feature>
<keyword evidence="4 6" id="KW-1133">Transmembrane helix</keyword>
<evidence type="ECO:0000256" key="6">
    <source>
        <dbReference type="SAM" id="Phobius"/>
    </source>
</evidence>
<evidence type="ECO:0000256" key="2">
    <source>
        <dbReference type="ARBA" id="ARBA00022475"/>
    </source>
</evidence>
<feature type="transmembrane region" description="Helical" evidence="6">
    <location>
        <begin position="94"/>
        <end position="121"/>
    </location>
</feature>
<feature type="transmembrane region" description="Helical" evidence="6">
    <location>
        <begin position="162"/>
        <end position="180"/>
    </location>
</feature>
<feature type="transmembrane region" description="Helical" evidence="6">
    <location>
        <begin position="133"/>
        <end position="150"/>
    </location>
</feature>
<feature type="transmembrane region" description="Helical" evidence="6">
    <location>
        <begin position="6"/>
        <end position="24"/>
    </location>
</feature>
<dbReference type="PANTHER" id="PTHR10010:SF46">
    <property type="entry name" value="SODIUM-DEPENDENT PHOSPHATE TRANSPORT PROTEIN 2B"/>
    <property type="match status" value="1"/>
</dbReference>
<dbReference type="NCBIfam" id="NF037997">
    <property type="entry name" value="Na_Pi_symport"/>
    <property type="match status" value="1"/>
</dbReference>
<evidence type="ECO:0000259" key="7">
    <source>
        <dbReference type="Pfam" id="PF01895"/>
    </source>
</evidence>
<dbReference type="Proteomes" id="UP000481421">
    <property type="component" value="Unassembled WGS sequence"/>
</dbReference>
<dbReference type="InterPro" id="IPR038078">
    <property type="entry name" value="PhoU-like_sf"/>
</dbReference>
<keyword evidence="3 6" id="KW-0812">Transmembrane</keyword>
<sequence length="551" mass="58603">MGSTLVLIDILGAGALLLWGLRLIKTGMLRAFGSSLRVWIGRGASNRIKALIAGFVATLAVQSSTATAVIAASFAARDLLSGVMGQAVMLGANIGTSVAAAVLSLDLHWLSPLLILIGVVVFSRSGRAGGKGIGRAILGLGLMLLALDLLGQATEPMRESAVVRQVLLALGGAPLFALIFGTGLAALASSSLATVLFVMLLAQAGVVSPELALVLVAGANLGGAIPPYLAVMSDGVQARRLALTNLAVRAGGAAVLTLAAPLLARLAQPYFADTAALTLGAHIGFSLVLAVVFLPLLTPLCALVERWMPHQAALDFAPKYLDDSAMSSPTIALAAAARETLRLGDLVGEMLQLSLDTLRGHDDLARDRLSAAEDEVDRLHNAIKIYLARLSREELDADDIRRMSEILSYAVNLEHIGDLIDSGLSELAIKKDRRRLSFSPEGMEEISAFYQRTIEILAVAQSVFLSRDENLARDLVKCKVEVRQMEALSAERHMERLRERRLETVETSSLHLDILRDLKRVNAHLISVAYPILDGIGALGDTRLQPVKRKG</sequence>
<organism evidence="8 9">
    <name type="scientific">Pseudotabrizicola algicola</name>
    <dbReference type="NCBI Taxonomy" id="2709381"/>
    <lineage>
        <taxon>Bacteria</taxon>
        <taxon>Pseudomonadati</taxon>
        <taxon>Pseudomonadota</taxon>
        <taxon>Alphaproteobacteria</taxon>
        <taxon>Rhodobacterales</taxon>
        <taxon>Paracoccaceae</taxon>
        <taxon>Pseudotabrizicola</taxon>
    </lineage>
</organism>
<dbReference type="InterPro" id="IPR026022">
    <property type="entry name" value="PhoU_dom"/>
</dbReference>
<evidence type="ECO:0000256" key="3">
    <source>
        <dbReference type="ARBA" id="ARBA00022692"/>
    </source>
</evidence>
<keyword evidence="2" id="KW-1003">Cell membrane</keyword>
<proteinExistence type="predicted"/>
<dbReference type="GO" id="GO:0005886">
    <property type="term" value="C:plasma membrane"/>
    <property type="evidence" value="ECO:0007669"/>
    <property type="project" value="UniProtKB-SubCell"/>
</dbReference>
<name>A0A6B3RPW6_9RHOB</name>
<feature type="transmembrane region" description="Helical" evidence="6">
    <location>
        <begin position="187"/>
        <end position="206"/>
    </location>
</feature>
<feature type="domain" description="PhoU" evidence="7">
    <location>
        <begin position="341"/>
        <end position="420"/>
    </location>
</feature>
<dbReference type="SUPFAM" id="SSF109755">
    <property type="entry name" value="PhoU-like"/>
    <property type="match status" value="1"/>
</dbReference>
<dbReference type="EMBL" id="JAAIKE010000004">
    <property type="protein sequence ID" value="NEX47293.1"/>
    <property type="molecule type" value="Genomic_DNA"/>
</dbReference>
<accession>A0A6B3RPW6</accession>
<dbReference type="Pfam" id="PF01895">
    <property type="entry name" value="PhoU"/>
    <property type="match status" value="1"/>
</dbReference>
<evidence type="ECO:0000256" key="4">
    <source>
        <dbReference type="ARBA" id="ARBA00022989"/>
    </source>
</evidence>
<dbReference type="AlphaFoldDB" id="A0A6B3RPW6"/>
<evidence type="ECO:0000313" key="9">
    <source>
        <dbReference type="Proteomes" id="UP000481421"/>
    </source>
</evidence>
<dbReference type="Gene3D" id="1.20.58.220">
    <property type="entry name" value="Phosphate transport system protein phou homolog 2, domain 2"/>
    <property type="match status" value="1"/>
</dbReference>
<dbReference type="GO" id="GO:0005436">
    <property type="term" value="F:sodium:phosphate symporter activity"/>
    <property type="evidence" value="ECO:0007669"/>
    <property type="project" value="InterPro"/>
</dbReference>
<dbReference type="GO" id="GO:0044341">
    <property type="term" value="P:sodium-dependent phosphate transport"/>
    <property type="evidence" value="ECO:0007669"/>
    <property type="project" value="InterPro"/>
</dbReference>
<comment type="subcellular location">
    <subcellularLocation>
        <location evidence="1">Cell membrane</location>
        <topology evidence="1">Multi-pass membrane protein</topology>
    </subcellularLocation>
</comment>
<dbReference type="PANTHER" id="PTHR10010">
    <property type="entry name" value="SOLUTE CARRIER FAMILY 34 SODIUM PHOSPHATE , MEMBER 2-RELATED"/>
    <property type="match status" value="1"/>
</dbReference>
<gene>
    <name evidence="8" type="ORF">G3572_13845</name>
</gene>
<evidence type="ECO:0000256" key="5">
    <source>
        <dbReference type="ARBA" id="ARBA00023136"/>
    </source>
</evidence>
<keyword evidence="9" id="KW-1185">Reference proteome</keyword>
<feature type="transmembrane region" description="Helical" evidence="6">
    <location>
        <begin position="212"/>
        <end position="231"/>
    </location>
</feature>